<reference evidence="1 2" key="1">
    <citation type="journal article" date="2015" name="Genome Biol.">
        <title>Comparative genomics of Steinernema reveals deeply conserved gene regulatory networks.</title>
        <authorList>
            <person name="Dillman A.R."/>
            <person name="Macchietto M."/>
            <person name="Porter C.F."/>
            <person name="Rogers A."/>
            <person name="Williams B."/>
            <person name="Antoshechkin I."/>
            <person name="Lee M.M."/>
            <person name="Goodwin Z."/>
            <person name="Lu X."/>
            <person name="Lewis E.E."/>
            <person name="Goodrich-Blair H."/>
            <person name="Stock S.P."/>
            <person name="Adams B.J."/>
            <person name="Sternberg P.W."/>
            <person name="Mortazavi A."/>
        </authorList>
    </citation>
    <scope>NUCLEOTIDE SEQUENCE [LARGE SCALE GENOMIC DNA]</scope>
    <source>
        <strain evidence="1 2">ALL</strain>
    </source>
</reference>
<evidence type="ECO:0000313" key="2">
    <source>
        <dbReference type="Proteomes" id="UP000298663"/>
    </source>
</evidence>
<name>A0A4U5ME58_STECR</name>
<sequence>MERKLHQRKGQTLSRLFAQVITEAHAHAARAYTIKTQRVHTRSNFKCVRRPEDDSFGCRPRRLEGRRPIGRIRLRSDFAASSVSGSEERVVSAELQSGAVHGYDSHTHYMDELEKSSHCST</sequence>
<comment type="caution">
    <text evidence="1">The sequence shown here is derived from an EMBL/GenBank/DDBJ whole genome shotgun (WGS) entry which is preliminary data.</text>
</comment>
<gene>
    <name evidence="1" type="ORF">L596_023608</name>
</gene>
<evidence type="ECO:0000313" key="1">
    <source>
        <dbReference type="EMBL" id="TKR67459.1"/>
    </source>
</evidence>
<dbReference type="Proteomes" id="UP000298663">
    <property type="component" value="Unassembled WGS sequence"/>
</dbReference>
<dbReference type="EMBL" id="AZBU02000008">
    <property type="protein sequence ID" value="TKR67459.1"/>
    <property type="molecule type" value="Genomic_DNA"/>
</dbReference>
<proteinExistence type="predicted"/>
<protein>
    <submittedName>
        <fullName evidence="1">Uncharacterized protein</fullName>
    </submittedName>
</protein>
<organism evidence="1 2">
    <name type="scientific">Steinernema carpocapsae</name>
    <name type="common">Entomopathogenic nematode</name>
    <dbReference type="NCBI Taxonomy" id="34508"/>
    <lineage>
        <taxon>Eukaryota</taxon>
        <taxon>Metazoa</taxon>
        <taxon>Ecdysozoa</taxon>
        <taxon>Nematoda</taxon>
        <taxon>Chromadorea</taxon>
        <taxon>Rhabditida</taxon>
        <taxon>Tylenchina</taxon>
        <taxon>Panagrolaimomorpha</taxon>
        <taxon>Strongyloidoidea</taxon>
        <taxon>Steinernematidae</taxon>
        <taxon>Steinernema</taxon>
    </lineage>
</organism>
<reference evidence="1 2" key="2">
    <citation type="journal article" date="2019" name="G3 (Bethesda)">
        <title>Hybrid Assembly of the Genome of the Entomopathogenic Nematode Steinernema carpocapsae Identifies the X-Chromosome.</title>
        <authorList>
            <person name="Serra L."/>
            <person name="Macchietto M."/>
            <person name="Macias-Munoz A."/>
            <person name="McGill C.J."/>
            <person name="Rodriguez I.M."/>
            <person name="Rodriguez B."/>
            <person name="Murad R."/>
            <person name="Mortazavi A."/>
        </authorList>
    </citation>
    <scope>NUCLEOTIDE SEQUENCE [LARGE SCALE GENOMIC DNA]</scope>
    <source>
        <strain evidence="1 2">ALL</strain>
    </source>
</reference>
<keyword evidence="2" id="KW-1185">Reference proteome</keyword>
<accession>A0A4U5ME58</accession>
<dbReference type="AlphaFoldDB" id="A0A4U5ME58"/>